<dbReference type="Pfam" id="PF03357">
    <property type="entry name" value="Snf7"/>
    <property type="match status" value="1"/>
</dbReference>
<dbReference type="GO" id="GO:0032509">
    <property type="term" value="P:endosome transport via multivesicular body sorting pathway"/>
    <property type="evidence" value="ECO:0000318"/>
    <property type="project" value="GO_Central"/>
</dbReference>
<evidence type="ECO:0000256" key="2">
    <source>
        <dbReference type="SAM" id="MobiDB-lite"/>
    </source>
</evidence>
<dbReference type="OrthoDB" id="10266568at2759"/>
<sequence>MKWCDCLLTLVAMATLIDTSNAGVVRRAKREVGLVELRSLLERMNSVVGDDAELALRDIQDEFKKRREETPVQGSVMSSLEERLSRLIEKLEGLKQMKREQEEDLDETRAMEKEEEIEAAEQEEEMRAMEEMEDIEAAEQEEEIRAMEEEEEKEAAEQEEAMRAMEEEEEKEAAEQEEEARDLEEGEGDIEVAEQEKRGRGMFGGGNNLEKQLFNLKFAAKNLRRSAQKSDKMEKMEKTKLKKAIQKHNMEGARIHAENSIRQHKQSLHFLRLSSRIDAVAQRVQTAVTMKKVTGDMSRVVKSMDSALKSMDLEKVAAMMDKFERQFEDLDVQSAQMEGAMSGTTTLNVPKAQVDKLMQQVADEHGLKLNI</sequence>
<proteinExistence type="inferred from homology"/>
<dbReference type="AlphaFoldDB" id="A0A9J7KRC4"/>
<organism evidence="4 5">
    <name type="scientific">Branchiostoma floridae</name>
    <name type="common">Florida lancelet</name>
    <name type="synonym">Amphioxus</name>
    <dbReference type="NCBI Taxonomy" id="7739"/>
    <lineage>
        <taxon>Eukaryota</taxon>
        <taxon>Metazoa</taxon>
        <taxon>Chordata</taxon>
        <taxon>Cephalochordata</taxon>
        <taxon>Leptocardii</taxon>
        <taxon>Amphioxiformes</taxon>
        <taxon>Branchiostomatidae</taxon>
        <taxon>Branchiostoma</taxon>
    </lineage>
</organism>
<dbReference type="GO" id="GO:0045324">
    <property type="term" value="P:late endosome to vacuole transport"/>
    <property type="evidence" value="ECO:0000318"/>
    <property type="project" value="GO_Central"/>
</dbReference>
<dbReference type="PANTHER" id="PTHR10476">
    <property type="entry name" value="CHARGED MULTIVESICULAR BODY PROTEIN"/>
    <property type="match status" value="1"/>
</dbReference>
<feature type="compositionally biased region" description="Acidic residues" evidence="2">
    <location>
        <begin position="148"/>
        <end position="159"/>
    </location>
</feature>
<dbReference type="GO" id="GO:0015031">
    <property type="term" value="P:protein transport"/>
    <property type="evidence" value="ECO:0000318"/>
    <property type="project" value="GO_Central"/>
</dbReference>
<keyword evidence="4" id="KW-1185">Reference proteome</keyword>
<comment type="similarity">
    <text evidence="1">Belongs to the SNF7 family.</text>
</comment>
<evidence type="ECO:0000256" key="3">
    <source>
        <dbReference type="SAM" id="SignalP"/>
    </source>
</evidence>
<dbReference type="KEGG" id="bfo:118411088"/>
<feature type="region of interest" description="Disordered" evidence="2">
    <location>
        <begin position="148"/>
        <end position="190"/>
    </location>
</feature>
<dbReference type="Gene3D" id="6.10.140.1230">
    <property type="match status" value="1"/>
</dbReference>
<keyword evidence="3" id="KW-0732">Signal</keyword>
<feature type="signal peptide" evidence="3">
    <location>
        <begin position="1"/>
        <end position="22"/>
    </location>
</feature>
<dbReference type="GO" id="GO:0005771">
    <property type="term" value="C:multivesicular body"/>
    <property type="evidence" value="ECO:0000318"/>
    <property type="project" value="GO_Central"/>
</dbReference>
<dbReference type="RefSeq" id="XP_035669007.1">
    <property type="nucleotide sequence ID" value="XM_035813114.1"/>
</dbReference>
<name>A0A9J7KRC4_BRAFL</name>
<accession>A0A9J7KRC4</accession>
<dbReference type="GeneID" id="118411088"/>
<dbReference type="InterPro" id="IPR005024">
    <property type="entry name" value="Snf7_fam"/>
</dbReference>
<reference evidence="4" key="1">
    <citation type="journal article" date="2020" name="Nat. Ecol. Evol.">
        <title>Deeply conserved synteny resolves early events in vertebrate evolution.</title>
        <authorList>
            <person name="Simakov O."/>
            <person name="Marletaz F."/>
            <person name="Yue J.X."/>
            <person name="O'Connell B."/>
            <person name="Jenkins J."/>
            <person name="Brandt A."/>
            <person name="Calef R."/>
            <person name="Tung C.H."/>
            <person name="Huang T.K."/>
            <person name="Schmutz J."/>
            <person name="Satoh N."/>
            <person name="Yu J.K."/>
            <person name="Putnam N.H."/>
            <person name="Green R.E."/>
            <person name="Rokhsar D.S."/>
        </authorList>
    </citation>
    <scope>NUCLEOTIDE SEQUENCE [LARGE SCALE GENOMIC DNA]</scope>
    <source>
        <strain evidence="4">S238N-H82</strain>
    </source>
</reference>
<evidence type="ECO:0000313" key="4">
    <source>
        <dbReference type="Proteomes" id="UP000001554"/>
    </source>
</evidence>
<evidence type="ECO:0000256" key="1">
    <source>
        <dbReference type="ARBA" id="ARBA00006190"/>
    </source>
</evidence>
<gene>
    <name evidence="5" type="primary">LOC118411088</name>
</gene>
<evidence type="ECO:0000313" key="5">
    <source>
        <dbReference type="RefSeq" id="XP_035669007.1"/>
    </source>
</evidence>
<feature type="compositionally biased region" description="Acidic residues" evidence="2">
    <location>
        <begin position="166"/>
        <end position="190"/>
    </location>
</feature>
<dbReference type="Proteomes" id="UP000001554">
    <property type="component" value="Chromosome 3"/>
</dbReference>
<reference evidence="5" key="2">
    <citation type="submission" date="2025-08" db="UniProtKB">
        <authorList>
            <consortium name="RefSeq"/>
        </authorList>
    </citation>
    <scope>IDENTIFICATION</scope>
    <source>
        <strain evidence="5">S238N-H82</strain>
        <tissue evidence="5">Testes</tissue>
    </source>
</reference>
<feature type="chain" id="PRO_5039954345" evidence="3">
    <location>
        <begin position="23"/>
        <end position="371"/>
    </location>
</feature>
<dbReference type="GO" id="GO:0000815">
    <property type="term" value="C:ESCRT III complex"/>
    <property type="evidence" value="ECO:0000318"/>
    <property type="project" value="GO_Central"/>
</dbReference>
<protein>
    <submittedName>
        <fullName evidence="5">Golgin subfamily A member 6-like protein 22 isoform X1</fullName>
    </submittedName>
</protein>